<reference evidence="3" key="1">
    <citation type="submission" date="2016-10" db="EMBL/GenBank/DDBJ databases">
        <authorList>
            <person name="Varghese N."/>
            <person name="Submissions S."/>
        </authorList>
    </citation>
    <scope>NUCLEOTIDE SEQUENCE [LARGE SCALE GENOMIC DNA]</scope>
    <source>
        <strain evidence="3">IBRC-M 10761</strain>
    </source>
</reference>
<gene>
    <name evidence="2" type="ORF">SAMN05192553_1152</name>
</gene>
<dbReference type="EMBL" id="FNZH01000015">
    <property type="protein sequence ID" value="SEJ80383.1"/>
    <property type="molecule type" value="Genomic_DNA"/>
</dbReference>
<accession>A0A1H7BRU9</accession>
<keyword evidence="3" id="KW-1185">Reference proteome</keyword>
<dbReference type="STRING" id="1416801.SAMN05192553_1152"/>
<dbReference type="InterPro" id="IPR011083">
    <property type="entry name" value="Phage_tail_collar_dom"/>
</dbReference>
<name>A0A1H7BRU9_9BACT</name>
<dbReference type="SUPFAM" id="SSF88874">
    <property type="entry name" value="Receptor-binding domain of short tail fibre protein gp12"/>
    <property type="match status" value="1"/>
</dbReference>
<dbReference type="Gene3D" id="3.90.1340.10">
    <property type="entry name" value="Phage tail collar domain"/>
    <property type="match status" value="1"/>
</dbReference>
<dbReference type="Proteomes" id="UP000199403">
    <property type="component" value="Unassembled WGS sequence"/>
</dbReference>
<sequence length="180" mass="18757">MEELMGTIKMFAGNFAPRGYALCNGQLLSISQNSALFSILGTTYGGDGRNTFALPDLRGRVPMGPGQGPGLSTRTLGEMAGRESTTLSVANMPAHNHPLVANSAAGNTNSPQNAFPALSEVQIDRSNPPVAVNAYDSGANTTMSPQAIGVAGQSQPFDHTPPFTGINFIICTQGIYPSRS</sequence>
<evidence type="ECO:0000313" key="3">
    <source>
        <dbReference type="Proteomes" id="UP000199403"/>
    </source>
</evidence>
<dbReference type="InterPro" id="IPR037053">
    <property type="entry name" value="Phage_tail_collar_dom_sf"/>
</dbReference>
<dbReference type="Pfam" id="PF07484">
    <property type="entry name" value="Collar"/>
    <property type="match status" value="1"/>
</dbReference>
<organism evidence="2 3">
    <name type="scientific">Cyclobacterium xiamenense</name>
    <dbReference type="NCBI Taxonomy" id="1297121"/>
    <lineage>
        <taxon>Bacteria</taxon>
        <taxon>Pseudomonadati</taxon>
        <taxon>Bacteroidota</taxon>
        <taxon>Cytophagia</taxon>
        <taxon>Cytophagales</taxon>
        <taxon>Cyclobacteriaceae</taxon>
        <taxon>Cyclobacterium</taxon>
    </lineage>
</organism>
<dbReference type="RefSeq" id="WP_218145626.1">
    <property type="nucleotide sequence ID" value="NZ_FNZH01000015.1"/>
</dbReference>
<feature type="domain" description="Phage tail collar" evidence="1">
    <location>
        <begin position="6"/>
        <end position="62"/>
    </location>
</feature>
<proteinExistence type="predicted"/>
<protein>
    <submittedName>
        <fullName evidence="2">Microcystin-dependent protein</fullName>
    </submittedName>
</protein>
<evidence type="ECO:0000313" key="2">
    <source>
        <dbReference type="EMBL" id="SEJ80383.1"/>
    </source>
</evidence>
<dbReference type="AlphaFoldDB" id="A0A1H7BRU9"/>
<evidence type="ECO:0000259" key="1">
    <source>
        <dbReference type="Pfam" id="PF07484"/>
    </source>
</evidence>